<sequence length="242" mass="26646">MSTLIDTVLGGFKVLSQNCPVEVLWTTCIFASSIPYLHRSLTTKGWEMSRKAPTYTLIPHVLISLLEVVIFNLKQWQSKHHPLPTPLDLFLCMLQVSTALYLAEKQGNIQKAVAPPLARAVFHTMICQRLLASGLAAYLGSAKWHRASIKILHSFIWGRGFIAVAKHLSVFETYVEAVAGGTVVSGLGGIYEGSYPYGILIWIGCMMGLLALDKLGQESDNSATRALTVLGFVTRRNDVKDK</sequence>
<organism evidence="1 2">
    <name type="scientific">Fusarium tricinctum</name>
    <dbReference type="NCBI Taxonomy" id="61284"/>
    <lineage>
        <taxon>Eukaryota</taxon>
        <taxon>Fungi</taxon>
        <taxon>Dikarya</taxon>
        <taxon>Ascomycota</taxon>
        <taxon>Pezizomycotina</taxon>
        <taxon>Sordariomycetes</taxon>
        <taxon>Hypocreomycetidae</taxon>
        <taxon>Hypocreales</taxon>
        <taxon>Nectriaceae</taxon>
        <taxon>Fusarium</taxon>
        <taxon>Fusarium tricinctum species complex</taxon>
    </lineage>
</organism>
<reference evidence="1" key="1">
    <citation type="journal article" date="2021" name="Nat. Commun.">
        <title>Genetic determinants of endophytism in the Arabidopsis root mycobiome.</title>
        <authorList>
            <person name="Mesny F."/>
            <person name="Miyauchi S."/>
            <person name="Thiergart T."/>
            <person name="Pickel B."/>
            <person name="Atanasova L."/>
            <person name="Karlsson M."/>
            <person name="Huettel B."/>
            <person name="Barry K.W."/>
            <person name="Haridas S."/>
            <person name="Chen C."/>
            <person name="Bauer D."/>
            <person name="Andreopoulos W."/>
            <person name="Pangilinan J."/>
            <person name="LaButti K."/>
            <person name="Riley R."/>
            <person name="Lipzen A."/>
            <person name="Clum A."/>
            <person name="Drula E."/>
            <person name="Henrissat B."/>
            <person name="Kohler A."/>
            <person name="Grigoriev I.V."/>
            <person name="Martin F.M."/>
            <person name="Hacquard S."/>
        </authorList>
    </citation>
    <scope>NUCLEOTIDE SEQUENCE</scope>
    <source>
        <strain evidence="1">MPI-SDFR-AT-0068</strain>
    </source>
</reference>
<name>A0A8K0S4Q1_9HYPO</name>
<evidence type="ECO:0000313" key="2">
    <source>
        <dbReference type="Proteomes" id="UP000813427"/>
    </source>
</evidence>
<dbReference type="EMBL" id="JAGPXF010000002">
    <property type="protein sequence ID" value="KAH7256276.1"/>
    <property type="molecule type" value="Genomic_DNA"/>
</dbReference>
<proteinExistence type="predicted"/>
<keyword evidence="2" id="KW-1185">Reference proteome</keyword>
<dbReference type="OrthoDB" id="5193943at2759"/>
<comment type="caution">
    <text evidence="1">The sequence shown here is derived from an EMBL/GenBank/DDBJ whole genome shotgun (WGS) entry which is preliminary data.</text>
</comment>
<dbReference type="AlphaFoldDB" id="A0A8K0S4Q1"/>
<dbReference type="Proteomes" id="UP000813427">
    <property type="component" value="Unassembled WGS sequence"/>
</dbReference>
<gene>
    <name evidence="1" type="ORF">BKA59DRAFT_507193</name>
</gene>
<accession>A0A8K0S4Q1</accession>
<protein>
    <submittedName>
        <fullName evidence="1">Uncharacterized protein</fullName>
    </submittedName>
</protein>
<evidence type="ECO:0000313" key="1">
    <source>
        <dbReference type="EMBL" id="KAH7256276.1"/>
    </source>
</evidence>